<accession>A0A5C5TVX4</accession>
<dbReference type="AlphaFoldDB" id="A0A5C5TVX4"/>
<proteinExistence type="predicted"/>
<dbReference type="PANTHER" id="PTHR43130:SF3">
    <property type="entry name" value="HTH-TYPE TRANSCRIPTIONAL REGULATOR RV1931C"/>
    <property type="match status" value="1"/>
</dbReference>
<dbReference type="InterPro" id="IPR002818">
    <property type="entry name" value="DJ-1/PfpI"/>
</dbReference>
<comment type="caution">
    <text evidence="5">The sequence shown here is derived from an EMBL/GenBank/DDBJ whole genome shotgun (WGS) entry which is preliminary data.</text>
</comment>
<dbReference type="SUPFAM" id="SSF52317">
    <property type="entry name" value="Class I glutamine amidotransferase-like"/>
    <property type="match status" value="1"/>
</dbReference>
<dbReference type="RefSeq" id="WP_146312916.1">
    <property type="nucleotide sequence ID" value="NZ_VOHE01000005.1"/>
</dbReference>
<evidence type="ECO:0000256" key="2">
    <source>
        <dbReference type="ARBA" id="ARBA00023125"/>
    </source>
</evidence>
<dbReference type="InterPro" id="IPR009057">
    <property type="entry name" value="Homeodomain-like_sf"/>
</dbReference>
<keyword evidence="3" id="KW-0804">Transcription</keyword>
<dbReference type="GO" id="GO:0003700">
    <property type="term" value="F:DNA-binding transcription factor activity"/>
    <property type="evidence" value="ECO:0007669"/>
    <property type="project" value="InterPro"/>
</dbReference>
<evidence type="ECO:0000313" key="5">
    <source>
        <dbReference type="EMBL" id="TWT18351.1"/>
    </source>
</evidence>
<dbReference type="PANTHER" id="PTHR43130">
    <property type="entry name" value="ARAC-FAMILY TRANSCRIPTIONAL REGULATOR"/>
    <property type="match status" value="1"/>
</dbReference>
<dbReference type="CDD" id="cd03137">
    <property type="entry name" value="GATase1_AraC_1"/>
    <property type="match status" value="1"/>
</dbReference>
<dbReference type="InterPro" id="IPR052158">
    <property type="entry name" value="INH-QAR"/>
</dbReference>
<dbReference type="Gene3D" id="3.40.50.880">
    <property type="match status" value="1"/>
</dbReference>
<keyword evidence="2" id="KW-0238">DNA-binding</keyword>
<dbReference type="InterPro" id="IPR018062">
    <property type="entry name" value="HTH_AraC-typ_CS"/>
</dbReference>
<name>A0A5C5TVX4_9GAMM</name>
<keyword evidence="6" id="KW-1185">Reference proteome</keyword>
<dbReference type="SMART" id="SM00342">
    <property type="entry name" value="HTH_ARAC"/>
    <property type="match status" value="1"/>
</dbReference>
<organism evidence="5 6">
    <name type="scientific">Luteimonas wenzhouensis</name>
    <dbReference type="NCBI Taxonomy" id="2599615"/>
    <lineage>
        <taxon>Bacteria</taxon>
        <taxon>Pseudomonadati</taxon>
        <taxon>Pseudomonadota</taxon>
        <taxon>Gammaproteobacteria</taxon>
        <taxon>Lysobacterales</taxon>
        <taxon>Lysobacteraceae</taxon>
        <taxon>Luteimonas</taxon>
    </lineage>
</organism>
<gene>
    <name evidence="5" type="ORF">FQY79_10730</name>
</gene>
<dbReference type="GO" id="GO:0043565">
    <property type="term" value="F:sequence-specific DNA binding"/>
    <property type="evidence" value="ECO:0007669"/>
    <property type="project" value="InterPro"/>
</dbReference>
<dbReference type="Proteomes" id="UP000315949">
    <property type="component" value="Unassembled WGS sequence"/>
</dbReference>
<dbReference type="EMBL" id="VOHE01000005">
    <property type="protein sequence ID" value="TWT18351.1"/>
    <property type="molecule type" value="Genomic_DNA"/>
</dbReference>
<dbReference type="Pfam" id="PF01965">
    <property type="entry name" value="DJ-1_PfpI"/>
    <property type="match status" value="1"/>
</dbReference>
<evidence type="ECO:0000256" key="3">
    <source>
        <dbReference type="ARBA" id="ARBA00023163"/>
    </source>
</evidence>
<evidence type="ECO:0000259" key="4">
    <source>
        <dbReference type="PROSITE" id="PS01124"/>
    </source>
</evidence>
<dbReference type="Gene3D" id="1.10.10.60">
    <property type="entry name" value="Homeodomain-like"/>
    <property type="match status" value="1"/>
</dbReference>
<dbReference type="InterPro" id="IPR018060">
    <property type="entry name" value="HTH_AraC"/>
</dbReference>
<dbReference type="SUPFAM" id="SSF46689">
    <property type="entry name" value="Homeodomain-like"/>
    <property type="match status" value="2"/>
</dbReference>
<evidence type="ECO:0000256" key="1">
    <source>
        <dbReference type="ARBA" id="ARBA00023015"/>
    </source>
</evidence>
<dbReference type="PROSITE" id="PS00041">
    <property type="entry name" value="HTH_ARAC_FAMILY_1"/>
    <property type="match status" value="1"/>
</dbReference>
<feature type="domain" description="HTH araC/xylS-type" evidence="4">
    <location>
        <begin position="216"/>
        <end position="314"/>
    </location>
</feature>
<dbReference type="Pfam" id="PF12833">
    <property type="entry name" value="HTH_18"/>
    <property type="match status" value="1"/>
</dbReference>
<reference evidence="5 6" key="1">
    <citation type="submission" date="2019-07" db="EMBL/GenBank/DDBJ databases">
        <title>Luteimonas sp. YD-1 nov., isolated from acidic soil.</title>
        <authorList>
            <person name="Zhou J."/>
        </authorList>
    </citation>
    <scope>NUCLEOTIDE SEQUENCE [LARGE SCALE GENOMIC DNA]</scope>
    <source>
        <strain evidence="5 6">YD-1</strain>
    </source>
</reference>
<dbReference type="OrthoDB" id="9803764at2"/>
<evidence type="ECO:0000313" key="6">
    <source>
        <dbReference type="Proteomes" id="UP000315949"/>
    </source>
</evidence>
<protein>
    <submittedName>
        <fullName evidence="5">Helix-turn-helix domain-containing protein</fullName>
    </submittedName>
</protein>
<dbReference type="PROSITE" id="PS01124">
    <property type="entry name" value="HTH_ARAC_FAMILY_2"/>
    <property type="match status" value="1"/>
</dbReference>
<sequence>MSAPVPVVALIAYPRFSPFHFAMPYMVFGTHAPGQPLFELRIVAPDGQALRAERALALEPDGGLELADTADILVVPGWHALDEAPSAALQDALRRAHARGARVVGLCYGTYALAYAGLLDGRRAATHWMAEDDFSRRFPRVALDANALYVEDDRLVTSAGVGAGLDCCLYIVRQVHGARVANRLARGLVIAPHREGGQAQFIEQPVAASTHDAKINALLDHLRAHLATPHTVDDLAARTAMSRRTFTRHFRKATGMTLVEWLVNERLRRACELLETTSLPVEKISDLAGFQTPVSLREHFRKRHRVSPREWRRTFGTREGMHAGA</sequence>
<keyword evidence="1" id="KW-0805">Transcription regulation</keyword>
<dbReference type="InterPro" id="IPR029062">
    <property type="entry name" value="Class_I_gatase-like"/>
</dbReference>